<keyword evidence="3" id="KW-1185">Reference proteome</keyword>
<keyword evidence="2" id="KW-0560">Oxidoreductase</keyword>
<dbReference type="RefSeq" id="WP_340361643.1">
    <property type="nucleotide sequence ID" value="NZ_JBBKZV010000001.1"/>
</dbReference>
<comment type="caution">
    <text evidence="2">The sequence shown here is derived from an EMBL/GenBank/DDBJ whole genome shotgun (WGS) entry which is preliminary data.</text>
</comment>
<name>A0ABU8VS02_9BURK</name>
<dbReference type="GO" id="GO:0051213">
    <property type="term" value="F:dioxygenase activity"/>
    <property type="evidence" value="ECO:0007669"/>
    <property type="project" value="UniProtKB-KW"/>
</dbReference>
<evidence type="ECO:0000256" key="1">
    <source>
        <dbReference type="ARBA" id="ARBA00001954"/>
    </source>
</evidence>
<keyword evidence="2" id="KW-0223">Dioxygenase</keyword>
<gene>
    <name evidence="2" type="ORF">WKW80_00875</name>
</gene>
<dbReference type="PANTHER" id="PTHR20883">
    <property type="entry name" value="PHYTANOYL-COA DIOXYGENASE DOMAIN CONTAINING 1"/>
    <property type="match status" value="1"/>
</dbReference>
<dbReference type="Proteomes" id="UP001363010">
    <property type="component" value="Unassembled WGS sequence"/>
</dbReference>
<dbReference type="SUPFAM" id="SSF51197">
    <property type="entry name" value="Clavaminate synthase-like"/>
    <property type="match status" value="1"/>
</dbReference>
<accession>A0ABU8VS02</accession>
<dbReference type="PANTHER" id="PTHR20883:SF48">
    <property type="entry name" value="ECTOINE DIOXYGENASE"/>
    <property type="match status" value="1"/>
</dbReference>
<dbReference type="InterPro" id="IPR008775">
    <property type="entry name" value="Phytyl_CoA_dOase-like"/>
</dbReference>
<organism evidence="2 3">
    <name type="scientific">Variovorax humicola</name>
    <dbReference type="NCBI Taxonomy" id="1769758"/>
    <lineage>
        <taxon>Bacteria</taxon>
        <taxon>Pseudomonadati</taxon>
        <taxon>Pseudomonadota</taxon>
        <taxon>Betaproteobacteria</taxon>
        <taxon>Burkholderiales</taxon>
        <taxon>Comamonadaceae</taxon>
        <taxon>Variovorax</taxon>
    </lineage>
</organism>
<dbReference type="Pfam" id="PF05721">
    <property type="entry name" value="PhyH"/>
    <property type="match status" value="1"/>
</dbReference>
<proteinExistence type="predicted"/>
<sequence length="310" mass="34593">MDTELLKKGPVMSRETFSRFGGLWIDRMDCDAELARRTVAGTFPEEVSRLIQSFMRDGFVVIKSAVSKDLTVAIKSELEQHWRSSPPGAMIEHWTPQGEQIFVPPALQYRDGPTKLLDFHAFSETARQAIAAPKVVAFLSAIFDAKPKAFQSLTFWRGSQQAIHKDTAYVQVDGAPMKLAASWLALEDIHAGTGELEYYVGSHRAPDFLFAGEHKWLEAAPHEHDRFLASHHEDAAKYGFKRSSFLASEGDVLIWHADLAHGGSVITESNTRQSLVTHFTPEKENPPYALKGPINRMEVGGCQFISVARQ</sequence>
<evidence type="ECO:0000313" key="3">
    <source>
        <dbReference type="Proteomes" id="UP001363010"/>
    </source>
</evidence>
<reference evidence="2 3" key="1">
    <citation type="submission" date="2024-03" db="EMBL/GenBank/DDBJ databases">
        <title>Novel species of the genus Variovorax.</title>
        <authorList>
            <person name="Liu Q."/>
            <person name="Xin Y.-H."/>
        </authorList>
    </citation>
    <scope>NUCLEOTIDE SEQUENCE [LARGE SCALE GENOMIC DNA]</scope>
    <source>
        <strain evidence="2 3">KACC 18501</strain>
    </source>
</reference>
<comment type="cofactor">
    <cofactor evidence="1">
        <name>Fe(2+)</name>
        <dbReference type="ChEBI" id="CHEBI:29033"/>
    </cofactor>
</comment>
<dbReference type="EMBL" id="JBBKZV010000001">
    <property type="protein sequence ID" value="MEJ8820585.1"/>
    <property type="molecule type" value="Genomic_DNA"/>
</dbReference>
<dbReference type="Gene3D" id="2.60.120.620">
    <property type="entry name" value="q2cbj1_9rhob like domain"/>
    <property type="match status" value="1"/>
</dbReference>
<evidence type="ECO:0000313" key="2">
    <source>
        <dbReference type="EMBL" id="MEJ8820585.1"/>
    </source>
</evidence>
<protein>
    <submittedName>
        <fullName evidence="2">Phytanoyl-CoA dioxygenase family protein</fullName>
    </submittedName>
</protein>